<gene>
    <name evidence="2" type="ORF">LZ496_10430</name>
</gene>
<dbReference type="Proteomes" id="UP001203410">
    <property type="component" value="Unassembled WGS sequence"/>
</dbReference>
<organism evidence="2 3">
    <name type="scientific">Sphingomonas caseinilyticus</name>
    <dbReference type="NCBI Taxonomy" id="2908205"/>
    <lineage>
        <taxon>Bacteria</taxon>
        <taxon>Pseudomonadati</taxon>
        <taxon>Pseudomonadota</taxon>
        <taxon>Alphaproteobacteria</taxon>
        <taxon>Sphingomonadales</taxon>
        <taxon>Sphingomonadaceae</taxon>
        <taxon>Sphingomonas</taxon>
    </lineage>
</organism>
<proteinExistence type="predicted"/>
<keyword evidence="1" id="KW-1133">Transmembrane helix</keyword>
<dbReference type="InterPro" id="IPR011727">
    <property type="entry name" value="CHP02117"/>
</dbReference>
<feature type="transmembrane region" description="Helical" evidence="1">
    <location>
        <begin position="12"/>
        <end position="36"/>
    </location>
</feature>
<evidence type="ECO:0000313" key="3">
    <source>
        <dbReference type="Proteomes" id="UP001203410"/>
    </source>
</evidence>
<keyword evidence="1" id="KW-0472">Membrane</keyword>
<comment type="caution">
    <text evidence="2">The sequence shown here is derived from an EMBL/GenBank/DDBJ whole genome shotgun (WGS) entry which is preliminary data.</text>
</comment>
<dbReference type="NCBIfam" id="TIGR02117">
    <property type="entry name" value="chp_urease_rgn"/>
    <property type="match status" value="1"/>
</dbReference>
<dbReference type="Pfam" id="PF09601">
    <property type="entry name" value="DUF2459"/>
    <property type="match status" value="1"/>
</dbReference>
<accession>A0ABT0RWC0</accession>
<dbReference type="RefSeq" id="WP_249904616.1">
    <property type="nucleotide sequence ID" value="NZ_JAMGBA010000002.1"/>
</dbReference>
<evidence type="ECO:0000313" key="2">
    <source>
        <dbReference type="EMBL" id="MCL6699194.1"/>
    </source>
</evidence>
<protein>
    <submittedName>
        <fullName evidence="2">TIGR02117 family protein</fullName>
    </submittedName>
</protein>
<keyword evidence="1" id="KW-0812">Transmembrane</keyword>
<name>A0ABT0RWC0_9SPHN</name>
<reference evidence="2 3" key="1">
    <citation type="submission" date="2022-05" db="EMBL/GenBank/DDBJ databases">
        <authorList>
            <person name="Jo J.-H."/>
            <person name="Im W.-T."/>
        </authorList>
    </citation>
    <scope>NUCLEOTIDE SEQUENCE [LARGE SCALE GENOMIC DNA]</scope>
    <source>
        <strain evidence="2 3">NSE70-1</strain>
    </source>
</reference>
<dbReference type="EMBL" id="JAMGBA010000002">
    <property type="protein sequence ID" value="MCL6699194.1"/>
    <property type="molecule type" value="Genomic_DNA"/>
</dbReference>
<keyword evidence="3" id="KW-1185">Reference proteome</keyword>
<evidence type="ECO:0000256" key="1">
    <source>
        <dbReference type="SAM" id="Phobius"/>
    </source>
</evidence>
<sequence length="232" mass="26033">MPRRRRRKSSWPVRIALAILAIPALYIVAAIIGALIPINSGWKEPDEGVTIYLAHNGVHVDLVLPAEAEGLNWRPLVPKSDMANVPADARWIAFGAGERRVYLETPTWADLSIKTAAVALTGGERVMHVEWTRDPAYAAKEIRLTSEQYRRLWASIRAGFELDTRGKPIRIDHPGYGPRDAFYRGVGKANAIHTCNQWAASRLRLAGVEAPLWSPFVQGLVWRYREAQPVKR</sequence>